<dbReference type="EMBL" id="JADGJQ010000059">
    <property type="protein sequence ID" value="KAJ3174884.1"/>
    <property type="molecule type" value="Genomic_DNA"/>
</dbReference>
<keyword evidence="2" id="KW-1185">Reference proteome</keyword>
<dbReference type="Proteomes" id="UP001212152">
    <property type="component" value="Unassembled WGS sequence"/>
</dbReference>
<sequence length="189" mass="19948">MIPSTPPASRGLKQPCTPKHLARGRHRIKLGLGPDSEARVCGGSIPGVTNPLPLRRSTALPAGRTITNTPLTVMVVHPPTPRRPPLASGEDRPRVSLLGVKVDHRKTGGGAPATILFTSPDASENMAPALAVLQESAPRPPPQDVMTAAGFWGVQLILGDVHDVVPHAGYDCPTPTPIIMMRNWCEALG</sequence>
<gene>
    <name evidence="1" type="ORF">HDU87_006676</name>
</gene>
<name>A0AAD5TG62_9FUNG</name>
<dbReference type="AlphaFoldDB" id="A0AAD5TG62"/>
<reference evidence="1" key="1">
    <citation type="submission" date="2020-05" db="EMBL/GenBank/DDBJ databases">
        <title>Phylogenomic resolution of chytrid fungi.</title>
        <authorList>
            <person name="Stajich J.E."/>
            <person name="Amses K."/>
            <person name="Simmons R."/>
            <person name="Seto K."/>
            <person name="Myers J."/>
            <person name="Bonds A."/>
            <person name="Quandt C.A."/>
            <person name="Barry K."/>
            <person name="Liu P."/>
            <person name="Grigoriev I."/>
            <person name="Longcore J.E."/>
            <person name="James T.Y."/>
        </authorList>
    </citation>
    <scope>NUCLEOTIDE SEQUENCE</scope>
    <source>
        <strain evidence="1">JEL0379</strain>
    </source>
</reference>
<organism evidence="1 2">
    <name type="scientific">Geranomyces variabilis</name>
    <dbReference type="NCBI Taxonomy" id="109894"/>
    <lineage>
        <taxon>Eukaryota</taxon>
        <taxon>Fungi</taxon>
        <taxon>Fungi incertae sedis</taxon>
        <taxon>Chytridiomycota</taxon>
        <taxon>Chytridiomycota incertae sedis</taxon>
        <taxon>Chytridiomycetes</taxon>
        <taxon>Spizellomycetales</taxon>
        <taxon>Powellomycetaceae</taxon>
        <taxon>Geranomyces</taxon>
    </lineage>
</organism>
<comment type="caution">
    <text evidence="1">The sequence shown here is derived from an EMBL/GenBank/DDBJ whole genome shotgun (WGS) entry which is preliminary data.</text>
</comment>
<protein>
    <submittedName>
        <fullName evidence="1">Uncharacterized protein</fullName>
    </submittedName>
</protein>
<accession>A0AAD5TG62</accession>
<evidence type="ECO:0000313" key="2">
    <source>
        <dbReference type="Proteomes" id="UP001212152"/>
    </source>
</evidence>
<proteinExistence type="predicted"/>
<evidence type="ECO:0000313" key="1">
    <source>
        <dbReference type="EMBL" id="KAJ3174884.1"/>
    </source>
</evidence>
<feature type="non-terminal residue" evidence="1">
    <location>
        <position position="189"/>
    </location>
</feature>